<protein>
    <submittedName>
        <fullName evidence="2">Uncharacterized protein</fullName>
    </submittedName>
</protein>
<dbReference type="eggNOG" id="ENOG502T14U">
    <property type="taxonomic scope" value="Eukaryota"/>
</dbReference>
<feature type="compositionally biased region" description="Basic and acidic residues" evidence="1">
    <location>
        <begin position="233"/>
        <end position="244"/>
    </location>
</feature>
<evidence type="ECO:0000256" key="1">
    <source>
        <dbReference type="SAM" id="MobiDB-lite"/>
    </source>
</evidence>
<feature type="region of interest" description="Disordered" evidence="1">
    <location>
        <begin position="1"/>
        <end position="244"/>
    </location>
</feature>
<sequence>MDCSTDDVAHDSPGNNGSCSDDDVPFSKLMNKPRREEKPSRGNGHRSSSNSAKDKSASPVEASDDSSDDKPLIKKKIVSAPPAKKIEKKGNKSIRSNGTNDKADTNSDDGSDNEALKTIPKKSSKAAKNSISKASKKSVPSKKKELLEDDKSSGDEHSIEPRKKSYPKRKASCTPPRKVAPVVKSKRNLGREKVKYAESSTDGSDNEPLSTLMRKKAQAPKGQTTSPNSKKTKPTDKSPKGMLH</sequence>
<accession>G3NCC4</accession>
<name>G3NCC4_GASAC</name>
<organism evidence="2">
    <name type="scientific">Gasterosteus aculeatus</name>
    <name type="common">Three-spined stickleback</name>
    <dbReference type="NCBI Taxonomy" id="69293"/>
    <lineage>
        <taxon>Eukaryota</taxon>
        <taxon>Metazoa</taxon>
        <taxon>Chordata</taxon>
        <taxon>Craniata</taxon>
        <taxon>Vertebrata</taxon>
        <taxon>Euteleostomi</taxon>
        <taxon>Actinopterygii</taxon>
        <taxon>Neopterygii</taxon>
        <taxon>Teleostei</taxon>
        <taxon>Neoteleostei</taxon>
        <taxon>Acanthomorphata</taxon>
        <taxon>Eupercaria</taxon>
        <taxon>Perciformes</taxon>
        <taxon>Cottioidei</taxon>
        <taxon>Gasterosteales</taxon>
        <taxon>Gasterosteidae</taxon>
        <taxon>Gasterosteus</taxon>
    </lineage>
</organism>
<proteinExistence type="predicted"/>
<feature type="compositionally biased region" description="Basic and acidic residues" evidence="1">
    <location>
        <begin position="142"/>
        <end position="163"/>
    </location>
</feature>
<feature type="compositionally biased region" description="Low complexity" evidence="1">
    <location>
        <begin position="41"/>
        <end position="51"/>
    </location>
</feature>
<feature type="compositionally biased region" description="Polar residues" evidence="1">
    <location>
        <begin position="198"/>
        <end position="209"/>
    </location>
</feature>
<evidence type="ECO:0000313" key="2">
    <source>
        <dbReference type="Ensembl" id="ENSGACP00000002973.1"/>
    </source>
</evidence>
<dbReference type="InParanoid" id="G3NCC4"/>
<reference evidence="2" key="2">
    <citation type="submission" date="2024-04" db="UniProtKB">
        <authorList>
            <consortium name="Ensembl"/>
        </authorList>
    </citation>
    <scope>IDENTIFICATION</scope>
</reference>
<dbReference type="AlphaFoldDB" id="G3NCC4"/>
<dbReference type="Bgee" id="ENSGACG00000002289">
    <property type="expression patterns" value="Expressed in testis and 12 other cell types or tissues"/>
</dbReference>
<dbReference type="OMA" id="NDECSDD"/>
<dbReference type="Ensembl" id="ENSGACT00000002984.1">
    <property type="protein sequence ID" value="ENSGACP00000002973.1"/>
    <property type="gene ID" value="ENSGACG00000002289.1"/>
</dbReference>
<reference evidence="2" key="1">
    <citation type="submission" date="2006-01" db="EMBL/GenBank/DDBJ databases">
        <authorList>
            <person name="Lindblad-Toh K."/>
            <person name="Mauceli E."/>
            <person name="Grabherr M."/>
            <person name="Chang J.L."/>
            <person name="Lander E.S."/>
        </authorList>
    </citation>
    <scope>NUCLEOTIDE SEQUENCE [LARGE SCALE GENOMIC DNA]</scope>
</reference>